<name>A0A4Y2SL40_ARAVE</name>
<dbReference type="EMBL" id="BGPR01022087">
    <property type="protein sequence ID" value="GBN88030.1"/>
    <property type="molecule type" value="Genomic_DNA"/>
</dbReference>
<dbReference type="AlphaFoldDB" id="A0A4Y2SL40"/>
<keyword evidence="2" id="KW-1185">Reference proteome</keyword>
<reference evidence="1 2" key="1">
    <citation type="journal article" date="2019" name="Sci. Rep.">
        <title>Orb-weaving spider Araneus ventricosus genome elucidates the spidroin gene catalogue.</title>
        <authorList>
            <person name="Kono N."/>
            <person name="Nakamura H."/>
            <person name="Ohtoshi R."/>
            <person name="Moran D.A.P."/>
            <person name="Shinohara A."/>
            <person name="Yoshida Y."/>
            <person name="Fujiwara M."/>
            <person name="Mori M."/>
            <person name="Tomita M."/>
            <person name="Arakawa K."/>
        </authorList>
    </citation>
    <scope>NUCLEOTIDE SEQUENCE [LARGE SCALE GENOMIC DNA]</scope>
</reference>
<evidence type="ECO:0000313" key="2">
    <source>
        <dbReference type="Proteomes" id="UP000499080"/>
    </source>
</evidence>
<comment type="caution">
    <text evidence="1">The sequence shown here is derived from an EMBL/GenBank/DDBJ whole genome shotgun (WGS) entry which is preliminary data.</text>
</comment>
<gene>
    <name evidence="1" type="ORF">AVEN_206613_1</name>
</gene>
<sequence length="84" mass="9923">MLTDEENTWWLLLAPSANPKTLSSQRNVYSLFPFYLDLLRPRSLLTDDGVLKVKDWDPKLSSLRSNWSSARVESFRRKVYKVIY</sequence>
<proteinExistence type="predicted"/>
<dbReference type="Proteomes" id="UP000499080">
    <property type="component" value="Unassembled WGS sequence"/>
</dbReference>
<organism evidence="1 2">
    <name type="scientific">Araneus ventricosus</name>
    <name type="common">Orbweaver spider</name>
    <name type="synonym">Epeira ventricosa</name>
    <dbReference type="NCBI Taxonomy" id="182803"/>
    <lineage>
        <taxon>Eukaryota</taxon>
        <taxon>Metazoa</taxon>
        <taxon>Ecdysozoa</taxon>
        <taxon>Arthropoda</taxon>
        <taxon>Chelicerata</taxon>
        <taxon>Arachnida</taxon>
        <taxon>Araneae</taxon>
        <taxon>Araneomorphae</taxon>
        <taxon>Entelegynae</taxon>
        <taxon>Araneoidea</taxon>
        <taxon>Araneidae</taxon>
        <taxon>Araneus</taxon>
    </lineage>
</organism>
<protein>
    <submittedName>
        <fullName evidence="1">Uncharacterized protein</fullName>
    </submittedName>
</protein>
<evidence type="ECO:0000313" key="1">
    <source>
        <dbReference type="EMBL" id="GBN88030.1"/>
    </source>
</evidence>
<accession>A0A4Y2SL40</accession>